<dbReference type="EMBL" id="WIXE01000235">
    <property type="protein sequence ID" value="KAK5986773.1"/>
    <property type="molecule type" value="Genomic_DNA"/>
</dbReference>
<comment type="similarity">
    <text evidence="1">Belongs to the reduced folate carrier (RFC) transporter (TC 2.A.48) family.</text>
</comment>
<name>A0AAN8GDY5_TRICO</name>
<feature type="transmembrane region" description="Helical" evidence="2">
    <location>
        <begin position="46"/>
        <end position="67"/>
    </location>
</feature>
<evidence type="ECO:0000256" key="1">
    <source>
        <dbReference type="ARBA" id="ARBA00005773"/>
    </source>
</evidence>
<dbReference type="PANTHER" id="PTHR10686">
    <property type="entry name" value="FOLATE TRANSPORTER"/>
    <property type="match status" value="1"/>
</dbReference>
<dbReference type="SUPFAM" id="SSF103473">
    <property type="entry name" value="MFS general substrate transporter"/>
    <property type="match status" value="1"/>
</dbReference>
<dbReference type="AlphaFoldDB" id="A0AAN8GDY5"/>
<protein>
    <submittedName>
        <fullName evidence="3">Uncharacterized protein</fullName>
    </submittedName>
</protein>
<organism evidence="3 4">
    <name type="scientific">Trichostrongylus colubriformis</name>
    <name type="common">Black scour worm</name>
    <dbReference type="NCBI Taxonomy" id="6319"/>
    <lineage>
        <taxon>Eukaryota</taxon>
        <taxon>Metazoa</taxon>
        <taxon>Ecdysozoa</taxon>
        <taxon>Nematoda</taxon>
        <taxon>Chromadorea</taxon>
        <taxon>Rhabditida</taxon>
        <taxon>Rhabditina</taxon>
        <taxon>Rhabditomorpha</taxon>
        <taxon>Strongyloidea</taxon>
        <taxon>Trichostrongylidae</taxon>
        <taxon>Trichostrongylus</taxon>
    </lineage>
</organism>
<evidence type="ECO:0000256" key="2">
    <source>
        <dbReference type="SAM" id="Phobius"/>
    </source>
</evidence>
<dbReference type="PANTHER" id="PTHR10686:SF20">
    <property type="entry name" value="FOLATE TRANSPORTER 1"/>
    <property type="match status" value="1"/>
</dbReference>
<feature type="non-terminal residue" evidence="3">
    <location>
        <position position="145"/>
    </location>
</feature>
<dbReference type="InterPro" id="IPR036259">
    <property type="entry name" value="MFS_trans_sf"/>
</dbReference>
<keyword evidence="2" id="KW-0812">Transmembrane</keyword>
<keyword evidence="2" id="KW-1133">Transmembrane helix</keyword>
<proteinExistence type="inferred from homology"/>
<keyword evidence="2" id="KW-0472">Membrane</keyword>
<dbReference type="GO" id="GO:0005886">
    <property type="term" value="C:plasma membrane"/>
    <property type="evidence" value="ECO:0007669"/>
    <property type="project" value="TreeGrafter"/>
</dbReference>
<evidence type="ECO:0000313" key="3">
    <source>
        <dbReference type="EMBL" id="KAK5986773.1"/>
    </source>
</evidence>
<accession>A0AAN8GDY5</accession>
<dbReference type="Proteomes" id="UP001331761">
    <property type="component" value="Unassembled WGS sequence"/>
</dbReference>
<comment type="caution">
    <text evidence="3">The sequence shown here is derived from an EMBL/GenBank/DDBJ whole genome shotgun (WGS) entry which is preliminary data.</text>
</comment>
<dbReference type="Pfam" id="PF01770">
    <property type="entry name" value="Folate_carrier"/>
    <property type="match status" value="1"/>
</dbReference>
<gene>
    <name evidence="3" type="ORF">GCK32_020610</name>
</gene>
<evidence type="ECO:0000313" key="4">
    <source>
        <dbReference type="Proteomes" id="UP001331761"/>
    </source>
</evidence>
<dbReference type="GO" id="GO:0090482">
    <property type="term" value="F:vitamin transmembrane transporter activity"/>
    <property type="evidence" value="ECO:0007669"/>
    <property type="project" value="InterPro"/>
</dbReference>
<dbReference type="InterPro" id="IPR002666">
    <property type="entry name" value="Folate_carrier"/>
</dbReference>
<sequence length="145" mass="16247">MYAVVDEEHYRRVTSYVRSAALLGKLLGFGLAQILVSARIGSYLLLNQISLVAVCIVFFIAIALPSVPSPSVRRRLPREQLDDLTAEGQSQKDELTKDEAATKKLEKGFRTYISTALKSFTIFKDNTTVLKWSLWWALASCGVYQ</sequence>
<keyword evidence="4" id="KW-1185">Reference proteome</keyword>
<feature type="transmembrane region" description="Helical" evidence="2">
    <location>
        <begin position="20"/>
        <end position="40"/>
    </location>
</feature>
<reference evidence="3 4" key="1">
    <citation type="submission" date="2019-10" db="EMBL/GenBank/DDBJ databases">
        <title>Assembly and Annotation for the nematode Trichostrongylus colubriformis.</title>
        <authorList>
            <person name="Martin J."/>
        </authorList>
    </citation>
    <scope>NUCLEOTIDE SEQUENCE [LARGE SCALE GENOMIC DNA]</scope>
    <source>
        <strain evidence="3">G859</strain>
        <tissue evidence="3">Whole worm</tissue>
    </source>
</reference>